<sequence length="267" mass="31674">MEKTSSFAKIVYLLALIATIIGFRAFSQKPETNPNRKEQATKDNDTTKSSKRFRYEDNLNSDRLDMELNQLNMNLEQLNERLKNIDFSKAQRQIDQAMKKIDAEKISAEVNRSLKSIDWNRMNREIDESIAKVDKVKMMEVRREMEKMKEKFQNQKMDFKFDMPDIDTKKIRLNTEKAMKEARKSMEKARGSMEKAREEMKSLRDFTNALQSEGLIDKSKPYKIEVKDGELYINGNKQSKEVNDKYRKYFKKENFTINMNRDEGIRI</sequence>
<protein>
    <submittedName>
        <fullName evidence="3">Uncharacterized protein</fullName>
    </submittedName>
</protein>
<evidence type="ECO:0000313" key="3">
    <source>
        <dbReference type="EMBL" id="GEO09526.1"/>
    </source>
</evidence>
<dbReference type="Proteomes" id="UP000321513">
    <property type="component" value="Unassembled WGS sequence"/>
</dbReference>
<organism evidence="3 4">
    <name type="scientific">Segetibacter aerophilus</name>
    <dbReference type="NCBI Taxonomy" id="670293"/>
    <lineage>
        <taxon>Bacteria</taxon>
        <taxon>Pseudomonadati</taxon>
        <taxon>Bacteroidota</taxon>
        <taxon>Chitinophagia</taxon>
        <taxon>Chitinophagales</taxon>
        <taxon>Chitinophagaceae</taxon>
        <taxon>Segetibacter</taxon>
    </lineage>
</organism>
<evidence type="ECO:0000256" key="1">
    <source>
        <dbReference type="SAM" id="Coils"/>
    </source>
</evidence>
<dbReference type="RefSeq" id="WP_147203638.1">
    <property type="nucleotide sequence ID" value="NZ_BJYT01000006.1"/>
</dbReference>
<dbReference type="AlphaFoldDB" id="A0A512BC33"/>
<dbReference type="EMBL" id="BJYT01000006">
    <property type="protein sequence ID" value="GEO09526.1"/>
    <property type="molecule type" value="Genomic_DNA"/>
</dbReference>
<feature type="compositionally biased region" description="Basic and acidic residues" evidence="2">
    <location>
        <begin position="34"/>
        <end position="53"/>
    </location>
</feature>
<feature type="region of interest" description="Disordered" evidence="2">
    <location>
        <begin position="29"/>
        <end position="53"/>
    </location>
</feature>
<evidence type="ECO:0000256" key="2">
    <source>
        <dbReference type="SAM" id="MobiDB-lite"/>
    </source>
</evidence>
<keyword evidence="4" id="KW-1185">Reference proteome</keyword>
<feature type="coiled-coil region" evidence="1">
    <location>
        <begin position="138"/>
        <end position="213"/>
    </location>
</feature>
<keyword evidence="1" id="KW-0175">Coiled coil</keyword>
<gene>
    <name evidence="3" type="ORF">SAE01_20220</name>
</gene>
<proteinExistence type="predicted"/>
<name>A0A512BC33_9BACT</name>
<dbReference type="OrthoDB" id="674326at2"/>
<evidence type="ECO:0000313" key="4">
    <source>
        <dbReference type="Proteomes" id="UP000321513"/>
    </source>
</evidence>
<reference evidence="3 4" key="1">
    <citation type="submission" date="2019-07" db="EMBL/GenBank/DDBJ databases">
        <title>Whole genome shotgun sequence of Segetibacter aerophilus NBRC 106135.</title>
        <authorList>
            <person name="Hosoyama A."/>
            <person name="Uohara A."/>
            <person name="Ohji S."/>
            <person name="Ichikawa N."/>
        </authorList>
    </citation>
    <scope>NUCLEOTIDE SEQUENCE [LARGE SCALE GENOMIC DNA]</scope>
    <source>
        <strain evidence="3 4">NBRC 106135</strain>
    </source>
</reference>
<accession>A0A512BC33</accession>
<comment type="caution">
    <text evidence="3">The sequence shown here is derived from an EMBL/GenBank/DDBJ whole genome shotgun (WGS) entry which is preliminary data.</text>
</comment>
<feature type="coiled-coil region" evidence="1">
    <location>
        <begin position="61"/>
        <end position="88"/>
    </location>
</feature>